<organism evidence="4">
    <name type="scientific">Thelazia callipaeda</name>
    <name type="common">Oriental eyeworm</name>
    <name type="synonym">Parasitic nematode</name>
    <dbReference type="NCBI Taxonomy" id="103827"/>
    <lineage>
        <taxon>Eukaryota</taxon>
        <taxon>Metazoa</taxon>
        <taxon>Ecdysozoa</taxon>
        <taxon>Nematoda</taxon>
        <taxon>Chromadorea</taxon>
        <taxon>Rhabditida</taxon>
        <taxon>Spirurina</taxon>
        <taxon>Spiruromorpha</taxon>
        <taxon>Thelazioidea</taxon>
        <taxon>Thelaziidae</taxon>
        <taxon>Thelazia</taxon>
    </lineage>
</organism>
<reference evidence="4" key="1">
    <citation type="submission" date="2017-02" db="UniProtKB">
        <authorList>
            <consortium name="WormBaseParasite"/>
        </authorList>
    </citation>
    <scope>IDENTIFICATION</scope>
</reference>
<keyword evidence="1" id="KW-0472">Membrane</keyword>
<keyword evidence="1" id="KW-0812">Transmembrane</keyword>
<sequence>MARRKRKSRRAKKKSEADEVQEEEFVLSEPIQRILRVFMCIAQVVSYCVTFSIVIIVVGSVCFAVFFFAYIYYMNMF</sequence>
<keyword evidence="3" id="KW-1185">Reference proteome</keyword>
<dbReference type="WBParaSite" id="TCLT_0000998301-mRNA-1">
    <property type="protein sequence ID" value="TCLT_0000998301-mRNA-1"/>
    <property type="gene ID" value="TCLT_0000998301"/>
</dbReference>
<evidence type="ECO:0000313" key="4">
    <source>
        <dbReference type="WBParaSite" id="TCLT_0000998301-mRNA-1"/>
    </source>
</evidence>
<dbReference type="EMBL" id="UYYF01004932">
    <property type="protein sequence ID" value="VDN07641.1"/>
    <property type="molecule type" value="Genomic_DNA"/>
</dbReference>
<name>A0A0N5DA04_THECL</name>
<evidence type="ECO:0000313" key="2">
    <source>
        <dbReference type="EMBL" id="VDN07641.1"/>
    </source>
</evidence>
<keyword evidence="1" id="KW-1133">Transmembrane helix</keyword>
<dbReference type="Proteomes" id="UP000276776">
    <property type="component" value="Unassembled WGS sequence"/>
</dbReference>
<evidence type="ECO:0000256" key="1">
    <source>
        <dbReference type="SAM" id="Phobius"/>
    </source>
</evidence>
<gene>
    <name evidence="2" type="ORF">TCLT_LOCUS9972</name>
</gene>
<evidence type="ECO:0000313" key="3">
    <source>
        <dbReference type="Proteomes" id="UP000276776"/>
    </source>
</evidence>
<protein>
    <submittedName>
        <fullName evidence="2 4">Uncharacterized protein</fullName>
    </submittedName>
</protein>
<proteinExistence type="predicted"/>
<accession>A0A0N5DA04</accession>
<feature type="transmembrane region" description="Helical" evidence="1">
    <location>
        <begin position="44"/>
        <end position="73"/>
    </location>
</feature>
<reference evidence="2 3" key="2">
    <citation type="submission" date="2018-11" db="EMBL/GenBank/DDBJ databases">
        <authorList>
            <consortium name="Pathogen Informatics"/>
        </authorList>
    </citation>
    <scope>NUCLEOTIDE SEQUENCE [LARGE SCALE GENOMIC DNA]</scope>
</reference>
<dbReference type="AlphaFoldDB" id="A0A0N5DA04"/>